<dbReference type="EMBL" id="CAXLJM020000113">
    <property type="protein sequence ID" value="CAL8136984.1"/>
    <property type="molecule type" value="Genomic_DNA"/>
</dbReference>
<reference evidence="1 2" key="1">
    <citation type="submission" date="2024-08" db="EMBL/GenBank/DDBJ databases">
        <authorList>
            <person name="Cucini C."/>
            <person name="Frati F."/>
        </authorList>
    </citation>
    <scope>NUCLEOTIDE SEQUENCE [LARGE SCALE GENOMIC DNA]</scope>
</reference>
<sequence>MRPRSMRWDKLFCQYGHFLTHLNFNCVKVTRWQLKEALIYTPNLQALSINLINSFRGIEATKLKNCDADKIIISPNLATLQIIEDCQIQLADWILRLCAHQLVNLSITTQNHQFLDYVFRRKFVKLKQLRIHFSHFCEIWHGVSHPESEYLSIDMLFYLCDDIHYKIYMDFIGQFSSTLVHLGLSWHAVSRGYFGYLKEKGILFPKIRSLTLRNHSYNVSWEGTQAKRDAEVLFPNVRDVKIVDVEYGYAPRNLI</sequence>
<dbReference type="SUPFAM" id="SSF52047">
    <property type="entry name" value="RNI-like"/>
    <property type="match status" value="1"/>
</dbReference>
<dbReference type="Gene3D" id="3.80.10.10">
    <property type="entry name" value="Ribonuclease Inhibitor"/>
    <property type="match status" value="1"/>
</dbReference>
<comment type="caution">
    <text evidence="1">The sequence shown here is derived from an EMBL/GenBank/DDBJ whole genome shotgun (WGS) entry which is preliminary data.</text>
</comment>
<name>A0ABP1RW45_9HEXA</name>
<gene>
    <name evidence="1" type="ORF">ODALV1_LOCUS26710</name>
</gene>
<dbReference type="InterPro" id="IPR032675">
    <property type="entry name" value="LRR_dom_sf"/>
</dbReference>
<keyword evidence="2" id="KW-1185">Reference proteome</keyword>
<organism evidence="1 2">
    <name type="scientific">Orchesella dallaii</name>
    <dbReference type="NCBI Taxonomy" id="48710"/>
    <lineage>
        <taxon>Eukaryota</taxon>
        <taxon>Metazoa</taxon>
        <taxon>Ecdysozoa</taxon>
        <taxon>Arthropoda</taxon>
        <taxon>Hexapoda</taxon>
        <taxon>Collembola</taxon>
        <taxon>Entomobryomorpha</taxon>
        <taxon>Entomobryoidea</taxon>
        <taxon>Orchesellidae</taxon>
        <taxon>Orchesellinae</taxon>
        <taxon>Orchesella</taxon>
    </lineage>
</organism>
<protein>
    <submittedName>
        <fullName evidence="1">Uncharacterized protein</fullName>
    </submittedName>
</protein>
<evidence type="ECO:0000313" key="1">
    <source>
        <dbReference type="EMBL" id="CAL8136984.1"/>
    </source>
</evidence>
<proteinExistence type="predicted"/>
<evidence type="ECO:0000313" key="2">
    <source>
        <dbReference type="Proteomes" id="UP001642540"/>
    </source>
</evidence>
<dbReference type="Proteomes" id="UP001642540">
    <property type="component" value="Unassembled WGS sequence"/>
</dbReference>
<accession>A0ABP1RW45</accession>